<evidence type="ECO:0000313" key="1">
    <source>
        <dbReference type="EMBL" id="WVZ12497.1"/>
    </source>
</evidence>
<protein>
    <submittedName>
        <fullName evidence="1">Uncharacterized protein</fullName>
    </submittedName>
</protein>
<keyword evidence="2" id="KW-1185">Reference proteome</keyword>
<organism evidence="1 2">
    <name type="scientific">Vigna mungo</name>
    <name type="common">Black gram</name>
    <name type="synonym">Phaseolus mungo</name>
    <dbReference type="NCBI Taxonomy" id="3915"/>
    <lineage>
        <taxon>Eukaryota</taxon>
        <taxon>Viridiplantae</taxon>
        <taxon>Streptophyta</taxon>
        <taxon>Embryophyta</taxon>
        <taxon>Tracheophyta</taxon>
        <taxon>Spermatophyta</taxon>
        <taxon>Magnoliopsida</taxon>
        <taxon>eudicotyledons</taxon>
        <taxon>Gunneridae</taxon>
        <taxon>Pentapetalae</taxon>
        <taxon>rosids</taxon>
        <taxon>fabids</taxon>
        <taxon>Fabales</taxon>
        <taxon>Fabaceae</taxon>
        <taxon>Papilionoideae</taxon>
        <taxon>50 kb inversion clade</taxon>
        <taxon>NPAAA clade</taxon>
        <taxon>indigoferoid/millettioid clade</taxon>
        <taxon>Phaseoleae</taxon>
        <taxon>Vigna</taxon>
    </lineage>
</organism>
<reference evidence="1 2" key="1">
    <citation type="journal article" date="2023" name="Life. Sci Alliance">
        <title>Evolutionary insights into 3D genome organization and epigenetic landscape of Vigna mungo.</title>
        <authorList>
            <person name="Junaid A."/>
            <person name="Singh B."/>
            <person name="Bhatia S."/>
        </authorList>
    </citation>
    <scope>NUCLEOTIDE SEQUENCE [LARGE SCALE GENOMIC DNA]</scope>
    <source>
        <strain evidence="1">Urdbean</strain>
    </source>
</reference>
<dbReference type="AlphaFoldDB" id="A0AAQ3RZW5"/>
<dbReference type="EMBL" id="CP144696">
    <property type="protein sequence ID" value="WVZ12497.1"/>
    <property type="molecule type" value="Genomic_DNA"/>
</dbReference>
<proteinExistence type="predicted"/>
<accession>A0AAQ3RZW5</accession>
<gene>
    <name evidence="1" type="ORF">V8G54_017027</name>
</gene>
<sequence length="197" mass="21615">MSASIVTKCVLCAVESAAGEVCLIAGYAKRHRLPSLHPRHWCRRCVLEADVSGRKIAGKNSNRSGSVSTKLLSTGTRVTGSIMPFYHRHFSTCTLKRYVRLRHGHHHLFFVASGVDFDEDIPSVVVWDGIDGVLNGPVVATAVKINRDSTVADGSDPGLVLGEVGGRECLDDKVVVGCRRHCCCMEYRGENHEHYLQ</sequence>
<evidence type="ECO:0000313" key="2">
    <source>
        <dbReference type="Proteomes" id="UP001374535"/>
    </source>
</evidence>
<name>A0AAQ3RZW5_VIGMU</name>
<dbReference type="Proteomes" id="UP001374535">
    <property type="component" value="Chromosome 5"/>
</dbReference>